<gene>
    <name evidence="7" type="primary">kdgK_2</name>
    <name evidence="7" type="ORF">LRLFYP97_02194</name>
</gene>
<keyword evidence="2 7" id="KW-0808">Transferase</keyword>
<dbReference type="InterPro" id="IPR050306">
    <property type="entry name" value="PfkB_Carbo_kinase"/>
</dbReference>
<protein>
    <submittedName>
        <fullName evidence="7">2-dehydro-3-deoxygluconokinase</fullName>
        <ecNumber evidence="7">2.7.1.45</ecNumber>
    </submittedName>
</protein>
<dbReference type="GO" id="GO:0008673">
    <property type="term" value="F:2-dehydro-3-deoxygluconokinase activity"/>
    <property type="evidence" value="ECO:0007669"/>
    <property type="project" value="UniProtKB-EC"/>
</dbReference>
<reference evidence="7" key="1">
    <citation type="submission" date="2019-11" db="EMBL/GenBank/DDBJ databases">
        <authorList>
            <person name="Feng L."/>
        </authorList>
    </citation>
    <scope>NUCLEOTIDE SEQUENCE</scope>
    <source>
        <strain evidence="7">LrhamnosusLFYP97</strain>
    </source>
</reference>
<evidence type="ECO:0000313" key="7">
    <source>
        <dbReference type="EMBL" id="VYT91344.1"/>
    </source>
</evidence>
<comment type="similarity">
    <text evidence="1">Belongs to the carbohydrate kinase PfkB family.</text>
</comment>
<keyword evidence="4 7" id="KW-0418">Kinase</keyword>
<name>A0A6N3AGI2_LACRH</name>
<dbReference type="EC" id="2.7.1.45" evidence="7"/>
<dbReference type="AlphaFoldDB" id="A0A6N3AGI2"/>
<organism evidence="7">
    <name type="scientific">Lacticaseibacillus rhamnosus</name>
    <name type="common">Lactobacillus rhamnosus</name>
    <dbReference type="NCBI Taxonomy" id="47715"/>
    <lineage>
        <taxon>Bacteria</taxon>
        <taxon>Bacillati</taxon>
        <taxon>Bacillota</taxon>
        <taxon>Bacilli</taxon>
        <taxon>Lactobacillales</taxon>
        <taxon>Lactobacillaceae</taxon>
        <taxon>Lacticaseibacillus</taxon>
    </lineage>
</organism>
<proteinExistence type="inferred from homology"/>
<keyword evidence="5" id="KW-0067">ATP-binding</keyword>
<dbReference type="SUPFAM" id="SSF53613">
    <property type="entry name" value="Ribokinase-like"/>
    <property type="match status" value="1"/>
</dbReference>
<feature type="domain" description="Carbohydrate kinase PfkB" evidence="6">
    <location>
        <begin position="42"/>
        <end position="336"/>
    </location>
</feature>
<sequence length="378" mass="41295">MPILTILKEKQRQAISLTKVTLLSDFVHCKRDRAQRKEGLQMTKVLTFGEMMLRLKPYDHQRILQASGFEANYGGSEANVAVSLALLGDEAQYVTKLPDNALGDTARNTIRGLGVDTHKILRGGPRLGIYFFEKGASVRNTNVVYDRAGSSFATAEADEFDWASLLKDVAYFYFSGITPAIGKHMQTAIESAVKYCAAHDITVVCDMNYRGKMWSPAEAQAFFAKVMPYITIVLANDEDFEATLGIKAFDGNMATGIDQIASFKAGMLQVMKQWPNVKTVASVVRNIHSVEDSWWTGLLAEDGKTYQGPTFHMHVMEGVASGDAFGAGLMHATLHDSQAKINYAISASVLKLTISGDLNLITDADVQAVMATGSGVDR</sequence>
<dbReference type="InterPro" id="IPR029056">
    <property type="entry name" value="Ribokinase-like"/>
</dbReference>
<dbReference type="CDD" id="cd01166">
    <property type="entry name" value="KdgK"/>
    <property type="match status" value="1"/>
</dbReference>
<evidence type="ECO:0000256" key="3">
    <source>
        <dbReference type="ARBA" id="ARBA00022741"/>
    </source>
</evidence>
<keyword evidence="3" id="KW-0547">Nucleotide-binding</keyword>
<accession>A0A6N3AGI2</accession>
<evidence type="ECO:0000259" key="6">
    <source>
        <dbReference type="Pfam" id="PF00294"/>
    </source>
</evidence>
<evidence type="ECO:0000256" key="4">
    <source>
        <dbReference type="ARBA" id="ARBA00022777"/>
    </source>
</evidence>
<dbReference type="PANTHER" id="PTHR43085:SF1">
    <property type="entry name" value="PSEUDOURIDINE KINASE-RELATED"/>
    <property type="match status" value="1"/>
</dbReference>
<evidence type="ECO:0000256" key="2">
    <source>
        <dbReference type="ARBA" id="ARBA00022679"/>
    </source>
</evidence>
<dbReference type="GO" id="GO:0005524">
    <property type="term" value="F:ATP binding"/>
    <property type="evidence" value="ECO:0007669"/>
    <property type="project" value="UniProtKB-KW"/>
</dbReference>
<dbReference type="PANTHER" id="PTHR43085">
    <property type="entry name" value="HEXOKINASE FAMILY MEMBER"/>
    <property type="match status" value="1"/>
</dbReference>
<dbReference type="EMBL" id="CACRTK010000041">
    <property type="protein sequence ID" value="VYT91344.1"/>
    <property type="molecule type" value="Genomic_DNA"/>
</dbReference>
<evidence type="ECO:0000256" key="5">
    <source>
        <dbReference type="ARBA" id="ARBA00022840"/>
    </source>
</evidence>
<dbReference type="InterPro" id="IPR011611">
    <property type="entry name" value="PfkB_dom"/>
</dbReference>
<dbReference type="Gene3D" id="3.40.1190.20">
    <property type="match status" value="1"/>
</dbReference>
<evidence type="ECO:0000256" key="1">
    <source>
        <dbReference type="ARBA" id="ARBA00010688"/>
    </source>
</evidence>
<dbReference type="Pfam" id="PF00294">
    <property type="entry name" value="PfkB"/>
    <property type="match status" value="1"/>
</dbReference>